<evidence type="ECO:0000256" key="3">
    <source>
        <dbReference type="ARBA" id="ARBA00022771"/>
    </source>
</evidence>
<dbReference type="GO" id="GO:0046983">
    <property type="term" value="F:protein dimerization activity"/>
    <property type="evidence" value="ECO:0007669"/>
    <property type="project" value="InterPro"/>
</dbReference>
<evidence type="ECO:0000256" key="1">
    <source>
        <dbReference type="ARBA" id="ARBA00004123"/>
    </source>
</evidence>
<keyword evidence="3" id="KW-0863">Zinc-finger</keyword>
<dbReference type="PANTHER" id="PTHR46481:SF10">
    <property type="entry name" value="ZINC FINGER BED DOMAIN-CONTAINING PROTEIN 39"/>
    <property type="match status" value="1"/>
</dbReference>
<keyword evidence="8" id="KW-1185">Reference proteome</keyword>
<reference evidence="7 8" key="1">
    <citation type="submission" date="2019-08" db="EMBL/GenBank/DDBJ databases">
        <title>Whole genome of Aphis craccivora.</title>
        <authorList>
            <person name="Voronova N.V."/>
            <person name="Shulinski R.S."/>
            <person name="Bandarenka Y.V."/>
            <person name="Zhorov D.G."/>
            <person name="Warner D."/>
        </authorList>
    </citation>
    <scope>NUCLEOTIDE SEQUENCE [LARGE SCALE GENOMIC DNA]</scope>
    <source>
        <strain evidence="7">180601</strain>
        <tissue evidence="7">Whole Body</tissue>
    </source>
</reference>
<protein>
    <submittedName>
        <fullName evidence="7">Zinc finger BED domain-containing protein RICESLEEPER 1-like isoform X1</fullName>
    </submittedName>
</protein>
<evidence type="ECO:0000259" key="6">
    <source>
        <dbReference type="Pfam" id="PF05699"/>
    </source>
</evidence>
<evidence type="ECO:0000313" key="8">
    <source>
        <dbReference type="Proteomes" id="UP000478052"/>
    </source>
</evidence>
<evidence type="ECO:0000313" key="7">
    <source>
        <dbReference type="EMBL" id="KAF0742560.1"/>
    </source>
</evidence>
<keyword evidence="5" id="KW-0539">Nucleus</keyword>
<comment type="subcellular location">
    <subcellularLocation>
        <location evidence="1">Nucleus</location>
    </subcellularLocation>
</comment>
<sequence length="546" mass="63249">MDTNHGTNLKKHLELHPDEYEEFIKSQDETFITTKPDKINASKFKQTTLQMTPGIRVNHTEVKNKLISLKVDAASRMNRGFLGINLQYFFDGHIKLRTIGLVELTEAHTGIYLKDVILETLSKYGVHPKQLYTITLDNGANMIKAVDLVEKEAFIELENESESMLSSSKEKQILIKQMILLTVIMIGMRCVSHTLQLAVIDCLKEASVNAVLNKVRALVKKLRNQTYMYLIKKEKLKTPILDCLTRWHSTCDMLERIQDLKVFIKNMSANDKKLKSFCLNSNEWQHVETIFKALLPAKICTKNLQSEQLTLTDFYGEWIACKFKTEAQNSSFAQKLLQFMISREKFILNNKVFVSAIFLDPRYKITLNEEQCLISIEHLIKVWIQLNKLQSDDNGNYDIDLNNQPSIDEHFDNSDSDSTDVVEQFLKSKSTEIETLEINSSQTSVIFTQIETILKNYNIHQKRINYKTDILKFWKSMEYTHPELYQLASVVFCVPATQVSVERLFSGLKFVLSPYRTNISSKHLEDQLLIRTNKLFEKKRKTTTDI</sequence>
<gene>
    <name evidence="7" type="ORF">FWK35_00028712</name>
</gene>
<evidence type="ECO:0000256" key="5">
    <source>
        <dbReference type="ARBA" id="ARBA00023242"/>
    </source>
</evidence>
<name>A0A6G0XPV3_APHCR</name>
<keyword evidence="4" id="KW-0862">Zinc</keyword>
<dbReference type="InterPro" id="IPR052035">
    <property type="entry name" value="ZnF_BED_domain_contain"/>
</dbReference>
<dbReference type="SUPFAM" id="SSF53098">
    <property type="entry name" value="Ribonuclease H-like"/>
    <property type="match status" value="1"/>
</dbReference>
<keyword evidence="2" id="KW-0479">Metal-binding</keyword>
<organism evidence="7 8">
    <name type="scientific">Aphis craccivora</name>
    <name type="common">Cowpea aphid</name>
    <dbReference type="NCBI Taxonomy" id="307492"/>
    <lineage>
        <taxon>Eukaryota</taxon>
        <taxon>Metazoa</taxon>
        <taxon>Ecdysozoa</taxon>
        <taxon>Arthropoda</taxon>
        <taxon>Hexapoda</taxon>
        <taxon>Insecta</taxon>
        <taxon>Pterygota</taxon>
        <taxon>Neoptera</taxon>
        <taxon>Paraneoptera</taxon>
        <taxon>Hemiptera</taxon>
        <taxon>Sternorrhyncha</taxon>
        <taxon>Aphidomorpha</taxon>
        <taxon>Aphidoidea</taxon>
        <taxon>Aphididae</taxon>
        <taxon>Aphidini</taxon>
        <taxon>Aphis</taxon>
        <taxon>Aphis</taxon>
    </lineage>
</organism>
<dbReference type="AlphaFoldDB" id="A0A6G0XPV3"/>
<dbReference type="Pfam" id="PF05699">
    <property type="entry name" value="Dimer_Tnp_hAT"/>
    <property type="match status" value="1"/>
</dbReference>
<dbReference type="EMBL" id="VUJU01007646">
    <property type="protein sequence ID" value="KAF0742560.1"/>
    <property type="molecule type" value="Genomic_DNA"/>
</dbReference>
<proteinExistence type="predicted"/>
<dbReference type="InterPro" id="IPR008906">
    <property type="entry name" value="HATC_C_dom"/>
</dbReference>
<dbReference type="GO" id="GO:0005634">
    <property type="term" value="C:nucleus"/>
    <property type="evidence" value="ECO:0007669"/>
    <property type="project" value="UniProtKB-SubCell"/>
</dbReference>
<evidence type="ECO:0000256" key="4">
    <source>
        <dbReference type="ARBA" id="ARBA00022833"/>
    </source>
</evidence>
<evidence type="ECO:0000256" key="2">
    <source>
        <dbReference type="ARBA" id="ARBA00022723"/>
    </source>
</evidence>
<comment type="caution">
    <text evidence="7">The sequence shown here is derived from an EMBL/GenBank/DDBJ whole genome shotgun (WGS) entry which is preliminary data.</text>
</comment>
<accession>A0A6G0XPV3</accession>
<dbReference type="GO" id="GO:0008270">
    <property type="term" value="F:zinc ion binding"/>
    <property type="evidence" value="ECO:0007669"/>
    <property type="project" value="UniProtKB-KW"/>
</dbReference>
<dbReference type="Proteomes" id="UP000478052">
    <property type="component" value="Unassembled WGS sequence"/>
</dbReference>
<dbReference type="PANTHER" id="PTHR46481">
    <property type="entry name" value="ZINC FINGER BED DOMAIN-CONTAINING PROTEIN 4"/>
    <property type="match status" value="1"/>
</dbReference>
<feature type="domain" description="HAT C-terminal dimerisation" evidence="6">
    <location>
        <begin position="467"/>
        <end position="532"/>
    </location>
</feature>
<dbReference type="OrthoDB" id="6602227at2759"/>
<dbReference type="InterPro" id="IPR012337">
    <property type="entry name" value="RNaseH-like_sf"/>
</dbReference>